<name>A0A699L7T6_TANCI</name>
<feature type="non-terminal residue" evidence="1">
    <location>
        <position position="207"/>
    </location>
</feature>
<organism evidence="1">
    <name type="scientific">Tanacetum cinerariifolium</name>
    <name type="common">Dalmatian daisy</name>
    <name type="synonym">Chrysanthemum cinerariifolium</name>
    <dbReference type="NCBI Taxonomy" id="118510"/>
    <lineage>
        <taxon>Eukaryota</taxon>
        <taxon>Viridiplantae</taxon>
        <taxon>Streptophyta</taxon>
        <taxon>Embryophyta</taxon>
        <taxon>Tracheophyta</taxon>
        <taxon>Spermatophyta</taxon>
        <taxon>Magnoliopsida</taxon>
        <taxon>eudicotyledons</taxon>
        <taxon>Gunneridae</taxon>
        <taxon>Pentapetalae</taxon>
        <taxon>asterids</taxon>
        <taxon>campanulids</taxon>
        <taxon>Asterales</taxon>
        <taxon>Asteraceae</taxon>
        <taxon>Asteroideae</taxon>
        <taxon>Anthemideae</taxon>
        <taxon>Anthemidinae</taxon>
        <taxon>Tanacetum</taxon>
    </lineage>
</organism>
<evidence type="ECO:0000313" key="1">
    <source>
        <dbReference type="EMBL" id="GFB29666.1"/>
    </source>
</evidence>
<dbReference type="PROSITE" id="PS51257">
    <property type="entry name" value="PROKAR_LIPOPROTEIN"/>
    <property type="match status" value="1"/>
</dbReference>
<accession>A0A699L7T6</accession>
<comment type="caution">
    <text evidence="1">The sequence shown here is derived from an EMBL/GenBank/DDBJ whole genome shotgun (WGS) entry which is preliminary data.</text>
</comment>
<protein>
    <submittedName>
        <fullName evidence="1">Uncharacterized protein</fullName>
    </submittedName>
</protein>
<gene>
    <name evidence="1" type="ORF">Tci_701637</name>
</gene>
<dbReference type="EMBL" id="BKCJ010595701">
    <property type="protein sequence ID" value="GFB29666.1"/>
    <property type="molecule type" value="Genomic_DNA"/>
</dbReference>
<dbReference type="AlphaFoldDB" id="A0A699L7T6"/>
<proteinExistence type="predicted"/>
<reference evidence="1" key="1">
    <citation type="journal article" date="2019" name="Sci. Rep.">
        <title>Draft genome of Tanacetum cinerariifolium, the natural source of mosquito coil.</title>
        <authorList>
            <person name="Yamashiro T."/>
            <person name="Shiraishi A."/>
            <person name="Satake H."/>
            <person name="Nakayama K."/>
        </authorList>
    </citation>
    <scope>NUCLEOTIDE SEQUENCE</scope>
</reference>
<sequence>MEEKVRKFGLFDYEDHQMNYVSLFGCSIHLGDVVDWEFLSNKGLAQYKPLHKGVTFWLRGVEREISILELGRRVGLYSERESRDVATLSGLRKAKMVNSTCMTHLFWSSIGDDKFNVGNTKAKSIRDPRIKLAHRCITITIMGNKETTNRITKIDLFYLYCIFREGVACNIPYWLAKYLKGVRDKSVIFEGMFVTKIALSFGLLTEE</sequence>